<dbReference type="Proteomes" id="UP000784294">
    <property type="component" value="Unassembled WGS sequence"/>
</dbReference>
<dbReference type="EMBL" id="CAAALY010119357">
    <property type="protein sequence ID" value="VEL31167.1"/>
    <property type="molecule type" value="Genomic_DNA"/>
</dbReference>
<protein>
    <submittedName>
        <fullName evidence="1">Uncharacterized protein</fullName>
    </submittedName>
</protein>
<gene>
    <name evidence="1" type="ORF">PXEA_LOCUS24607</name>
</gene>
<sequence length="107" mass="12281">MPTTGVSRPAEIGKSIRSELMETGPGYRCAASIVCPRLRDMYRNRRVCGHKRRLKFPIFPQILFASDDFGSNCRMNVKLTMWPRRQDAVKIPSFGSRVKYSLRCPSK</sequence>
<accession>A0A3S5CRS5</accession>
<dbReference type="AlphaFoldDB" id="A0A3S5CRS5"/>
<keyword evidence="2" id="KW-1185">Reference proteome</keyword>
<organism evidence="1 2">
    <name type="scientific">Protopolystoma xenopodis</name>
    <dbReference type="NCBI Taxonomy" id="117903"/>
    <lineage>
        <taxon>Eukaryota</taxon>
        <taxon>Metazoa</taxon>
        <taxon>Spiralia</taxon>
        <taxon>Lophotrochozoa</taxon>
        <taxon>Platyhelminthes</taxon>
        <taxon>Monogenea</taxon>
        <taxon>Polyopisthocotylea</taxon>
        <taxon>Polystomatidea</taxon>
        <taxon>Polystomatidae</taxon>
        <taxon>Protopolystoma</taxon>
    </lineage>
</organism>
<reference evidence="1" key="1">
    <citation type="submission" date="2018-11" db="EMBL/GenBank/DDBJ databases">
        <authorList>
            <consortium name="Pathogen Informatics"/>
        </authorList>
    </citation>
    <scope>NUCLEOTIDE SEQUENCE</scope>
</reference>
<comment type="caution">
    <text evidence="1">The sequence shown here is derived from an EMBL/GenBank/DDBJ whole genome shotgun (WGS) entry which is preliminary data.</text>
</comment>
<evidence type="ECO:0000313" key="1">
    <source>
        <dbReference type="EMBL" id="VEL31167.1"/>
    </source>
</evidence>
<evidence type="ECO:0000313" key="2">
    <source>
        <dbReference type="Proteomes" id="UP000784294"/>
    </source>
</evidence>
<proteinExistence type="predicted"/>
<name>A0A3S5CRS5_9PLAT</name>